<name>A0A0M3DE71_9FIRM</name>
<dbReference type="EMBL" id="LBBT01000262">
    <property type="protein sequence ID" value="KKY00568.1"/>
    <property type="molecule type" value="Genomic_DNA"/>
</dbReference>
<accession>A0A0M3DE71</accession>
<organism evidence="8 9">
    <name type="scientific">Paraclostridium benzoelyticum</name>
    <dbReference type="NCBI Taxonomy" id="1629550"/>
    <lineage>
        <taxon>Bacteria</taxon>
        <taxon>Bacillati</taxon>
        <taxon>Bacillota</taxon>
        <taxon>Clostridia</taxon>
        <taxon>Peptostreptococcales</taxon>
        <taxon>Peptostreptococcaceae</taxon>
        <taxon>Paraclostridium</taxon>
    </lineage>
</organism>
<comment type="similarity">
    <text evidence="1">Belongs to the Fur family.</text>
</comment>
<keyword evidence="3 7" id="KW-0862">Zinc</keyword>
<dbReference type="GO" id="GO:0008270">
    <property type="term" value="F:zinc ion binding"/>
    <property type="evidence" value="ECO:0007669"/>
    <property type="project" value="TreeGrafter"/>
</dbReference>
<dbReference type="InterPro" id="IPR036390">
    <property type="entry name" value="WH_DNA-bd_sf"/>
</dbReference>
<evidence type="ECO:0000256" key="5">
    <source>
        <dbReference type="ARBA" id="ARBA00023125"/>
    </source>
</evidence>
<keyword evidence="4" id="KW-0805">Transcription regulation</keyword>
<feature type="binding site" evidence="7">
    <location>
        <position position="96"/>
    </location>
    <ligand>
        <name>Zn(2+)</name>
        <dbReference type="ChEBI" id="CHEBI:29105"/>
    </ligand>
</feature>
<keyword evidence="7" id="KW-0479">Metal-binding</keyword>
<evidence type="ECO:0000256" key="1">
    <source>
        <dbReference type="ARBA" id="ARBA00007957"/>
    </source>
</evidence>
<evidence type="ECO:0000256" key="2">
    <source>
        <dbReference type="ARBA" id="ARBA00022491"/>
    </source>
</evidence>
<sequence>MNYNLDYLKKVISKSGHKVTTQKLLILEVLINNSHHLSAKDIYDKLKQKNIGLATIYRSLNLFIALNIIKKVEIDNITYYEMKIFSQNPFHIHFKCSKCGSIIDINNKDININYIGIIRKVEEEENFVIDDSDIMFKGICDKCKEDIKWQDQQNLDE</sequence>
<feature type="binding site" evidence="7">
    <location>
        <position position="143"/>
    </location>
    <ligand>
        <name>Zn(2+)</name>
        <dbReference type="ChEBI" id="CHEBI:29105"/>
    </ligand>
</feature>
<proteinExistence type="inferred from homology"/>
<evidence type="ECO:0000256" key="7">
    <source>
        <dbReference type="PIRSR" id="PIRSR602481-1"/>
    </source>
</evidence>
<dbReference type="GO" id="GO:0045892">
    <property type="term" value="P:negative regulation of DNA-templated transcription"/>
    <property type="evidence" value="ECO:0007669"/>
    <property type="project" value="TreeGrafter"/>
</dbReference>
<dbReference type="PANTHER" id="PTHR33202">
    <property type="entry name" value="ZINC UPTAKE REGULATION PROTEIN"/>
    <property type="match status" value="1"/>
</dbReference>
<dbReference type="PANTHER" id="PTHR33202:SF8">
    <property type="entry name" value="PEROXIDE-RESPONSIVE REPRESSOR PERR"/>
    <property type="match status" value="1"/>
</dbReference>
<keyword evidence="5" id="KW-0238">DNA-binding</keyword>
<dbReference type="GO" id="GO:0000976">
    <property type="term" value="F:transcription cis-regulatory region binding"/>
    <property type="evidence" value="ECO:0007669"/>
    <property type="project" value="TreeGrafter"/>
</dbReference>
<keyword evidence="9" id="KW-1185">Reference proteome</keyword>
<dbReference type="OrthoDB" id="8659436at2"/>
<dbReference type="InterPro" id="IPR036388">
    <property type="entry name" value="WH-like_DNA-bd_sf"/>
</dbReference>
<evidence type="ECO:0000313" key="8">
    <source>
        <dbReference type="EMBL" id="KKY00568.1"/>
    </source>
</evidence>
<dbReference type="InterPro" id="IPR043135">
    <property type="entry name" value="Fur_C"/>
</dbReference>
<reference evidence="8 9" key="1">
    <citation type="submission" date="2015-04" db="EMBL/GenBank/DDBJ databases">
        <title>Microcin producing Clostridium sp. JC272T.</title>
        <authorList>
            <person name="Jyothsna T."/>
            <person name="Sasikala C."/>
            <person name="Ramana C."/>
        </authorList>
    </citation>
    <scope>NUCLEOTIDE SEQUENCE [LARGE SCALE GENOMIC DNA]</scope>
    <source>
        <strain evidence="8 9">JC272</strain>
    </source>
</reference>
<evidence type="ECO:0000256" key="3">
    <source>
        <dbReference type="ARBA" id="ARBA00022833"/>
    </source>
</evidence>
<dbReference type="InterPro" id="IPR002481">
    <property type="entry name" value="FUR"/>
</dbReference>
<dbReference type="Gene3D" id="1.10.10.10">
    <property type="entry name" value="Winged helix-like DNA-binding domain superfamily/Winged helix DNA-binding domain"/>
    <property type="match status" value="1"/>
</dbReference>
<dbReference type="CDD" id="cd07153">
    <property type="entry name" value="Fur_like"/>
    <property type="match status" value="1"/>
</dbReference>
<keyword evidence="6" id="KW-0804">Transcription</keyword>
<feature type="binding site" evidence="7">
    <location>
        <position position="140"/>
    </location>
    <ligand>
        <name>Zn(2+)</name>
        <dbReference type="ChEBI" id="CHEBI:29105"/>
    </ligand>
</feature>
<comment type="cofactor">
    <cofactor evidence="7">
        <name>Zn(2+)</name>
        <dbReference type="ChEBI" id="CHEBI:29105"/>
    </cofactor>
    <text evidence="7">Binds 1 zinc ion per subunit.</text>
</comment>
<feature type="binding site" evidence="7">
    <location>
        <position position="99"/>
    </location>
    <ligand>
        <name>Zn(2+)</name>
        <dbReference type="ChEBI" id="CHEBI:29105"/>
    </ligand>
</feature>
<protein>
    <submittedName>
        <fullName evidence="8">Fur family transcriptional regulator</fullName>
    </submittedName>
</protein>
<dbReference type="Proteomes" id="UP000034407">
    <property type="component" value="Unassembled WGS sequence"/>
</dbReference>
<dbReference type="PATRIC" id="fig|1629550.3.peg.2147"/>
<dbReference type="Gene3D" id="3.30.1490.190">
    <property type="match status" value="1"/>
</dbReference>
<keyword evidence="2" id="KW-0678">Repressor</keyword>
<dbReference type="RefSeq" id="WP_046823704.1">
    <property type="nucleotide sequence ID" value="NZ_LBBT01000262.1"/>
</dbReference>
<dbReference type="GO" id="GO:1900376">
    <property type="term" value="P:regulation of secondary metabolite biosynthetic process"/>
    <property type="evidence" value="ECO:0007669"/>
    <property type="project" value="TreeGrafter"/>
</dbReference>
<dbReference type="AlphaFoldDB" id="A0A0M3DE71"/>
<evidence type="ECO:0000256" key="4">
    <source>
        <dbReference type="ARBA" id="ARBA00023015"/>
    </source>
</evidence>
<dbReference type="GO" id="GO:0003700">
    <property type="term" value="F:DNA-binding transcription factor activity"/>
    <property type="evidence" value="ECO:0007669"/>
    <property type="project" value="InterPro"/>
</dbReference>
<dbReference type="Pfam" id="PF01475">
    <property type="entry name" value="FUR"/>
    <property type="match status" value="1"/>
</dbReference>
<evidence type="ECO:0000313" key="9">
    <source>
        <dbReference type="Proteomes" id="UP000034407"/>
    </source>
</evidence>
<comment type="caution">
    <text evidence="8">The sequence shown here is derived from an EMBL/GenBank/DDBJ whole genome shotgun (WGS) entry which is preliminary data.</text>
</comment>
<gene>
    <name evidence="8" type="ORF">VN21_13455</name>
</gene>
<dbReference type="SUPFAM" id="SSF46785">
    <property type="entry name" value="Winged helix' DNA-binding domain"/>
    <property type="match status" value="1"/>
</dbReference>
<evidence type="ECO:0000256" key="6">
    <source>
        <dbReference type="ARBA" id="ARBA00023163"/>
    </source>
</evidence>